<dbReference type="SUPFAM" id="SSF52540">
    <property type="entry name" value="P-loop containing nucleoside triphosphate hydrolases"/>
    <property type="match status" value="1"/>
</dbReference>
<evidence type="ECO:0000259" key="5">
    <source>
        <dbReference type="PROSITE" id="PS50893"/>
    </source>
</evidence>
<dbReference type="Gene3D" id="3.40.50.300">
    <property type="entry name" value="P-loop containing nucleotide triphosphate hydrolases"/>
    <property type="match status" value="1"/>
</dbReference>
<dbReference type="RefSeq" id="WP_206727545.1">
    <property type="nucleotide sequence ID" value="NZ_CP071090.1"/>
</dbReference>
<dbReference type="PANTHER" id="PTHR43335">
    <property type="entry name" value="ABC TRANSPORTER, ATP-BINDING PROTEIN"/>
    <property type="match status" value="1"/>
</dbReference>
<keyword evidence="4 6" id="KW-0067">ATP-binding</keyword>
<dbReference type="InterPro" id="IPR027417">
    <property type="entry name" value="P-loop_NTPase"/>
</dbReference>
<dbReference type="SMART" id="SM00382">
    <property type="entry name" value="AAA"/>
    <property type="match status" value="1"/>
</dbReference>
<feature type="domain" description="ABC transporter" evidence="5">
    <location>
        <begin position="5"/>
        <end position="233"/>
    </location>
</feature>
<evidence type="ECO:0000256" key="3">
    <source>
        <dbReference type="ARBA" id="ARBA00022741"/>
    </source>
</evidence>
<dbReference type="InterPro" id="IPR017871">
    <property type="entry name" value="ABC_transporter-like_CS"/>
</dbReference>
<evidence type="ECO:0000256" key="2">
    <source>
        <dbReference type="ARBA" id="ARBA00022448"/>
    </source>
</evidence>
<comment type="similarity">
    <text evidence="1">Belongs to the ABC transporter superfamily.</text>
</comment>
<accession>A0ABX7P6D8</accession>
<evidence type="ECO:0000256" key="4">
    <source>
        <dbReference type="ARBA" id="ARBA00022840"/>
    </source>
</evidence>
<dbReference type="PROSITE" id="PS50893">
    <property type="entry name" value="ABC_TRANSPORTER_2"/>
    <property type="match status" value="1"/>
</dbReference>
<reference evidence="6 7" key="1">
    <citation type="submission" date="2021-02" db="EMBL/GenBank/DDBJ databases">
        <title>De Novo genome assembly of isolated myxobacteria.</title>
        <authorList>
            <person name="Stevens D.C."/>
        </authorList>
    </citation>
    <scope>NUCLEOTIDE SEQUENCE [LARGE SCALE GENOMIC DNA]</scope>
    <source>
        <strain evidence="7">SCPEA02</strain>
    </source>
</reference>
<keyword evidence="2" id="KW-0813">Transport</keyword>
<dbReference type="PROSITE" id="PS00211">
    <property type="entry name" value="ABC_TRANSPORTER_1"/>
    <property type="match status" value="1"/>
</dbReference>
<gene>
    <name evidence="6" type="ORF">JY651_14165</name>
</gene>
<name>A0ABX7P6D8_9BACT</name>
<evidence type="ECO:0000313" key="7">
    <source>
        <dbReference type="Proteomes" id="UP000662747"/>
    </source>
</evidence>
<dbReference type="EMBL" id="CP071090">
    <property type="protein sequence ID" value="QSQ25995.1"/>
    <property type="molecule type" value="Genomic_DNA"/>
</dbReference>
<protein>
    <submittedName>
        <fullName evidence="6">ABC transporter ATP-binding protein</fullName>
    </submittedName>
</protein>
<keyword evidence="7" id="KW-1185">Reference proteome</keyword>
<dbReference type="PANTHER" id="PTHR43335:SF4">
    <property type="entry name" value="ABC TRANSPORTER, ATP-BINDING PROTEIN"/>
    <property type="match status" value="1"/>
</dbReference>
<dbReference type="Pfam" id="PF00005">
    <property type="entry name" value="ABC_tran"/>
    <property type="match status" value="1"/>
</dbReference>
<sequence length="305" mass="32296">MDYAIRTEGLTKRYGALAAVNNLSLEVPAGSVFGFLGPNGAGKTTTIRMLLGLIKPTSGAASVMGVDVLRERPRLSTLVGAIVEVPAFYPYLSAAENLRVMALGAGHALAAGESDRLLTLVGLAKELKRPVKQFSLGMKQRLGLAAALIGDPPVLFLDEPTNGLDPDGAREIRDLIGSLKREGRTVFLSSHLLQEVERICTDVAIVQNGELRTQGNVAKLLASSGIELRVSSMARAAALLNLPPAEGLTSDAGWLLAEGADSAVPGVLRKLLQADVDVYEVRPKRNSLEQLFFEATANARGGKHP</sequence>
<dbReference type="Proteomes" id="UP000662747">
    <property type="component" value="Chromosome"/>
</dbReference>
<proteinExistence type="inferred from homology"/>
<dbReference type="InterPro" id="IPR003593">
    <property type="entry name" value="AAA+_ATPase"/>
</dbReference>
<evidence type="ECO:0000256" key="1">
    <source>
        <dbReference type="ARBA" id="ARBA00005417"/>
    </source>
</evidence>
<keyword evidence="3" id="KW-0547">Nucleotide-binding</keyword>
<evidence type="ECO:0000313" key="6">
    <source>
        <dbReference type="EMBL" id="QSQ25995.1"/>
    </source>
</evidence>
<organism evidence="6 7">
    <name type="scientific">Pyxidicoccus parkwayensis</name>
    <dbReference type="NCBI Taxonomy" id="2813578"/>
    <lineage>
        <taxon>Bacteria</taxon>
        <taxon>Pseudomonadati</taxon>
        <taxon>Myxococcota</taxon>
        <taxon>Myxococcia</taxon>
        <taxon>Myxococcales</taxon>
        <taxon>Cystobacterineae</taxon>
        <taxon>Myxococcaceae</taxon>
        <taxon>Pyxidicoccus</taxon>
    </lineage>
</organism>
<dbReference type="InterPro" id="IPR003439">
    <property type="entry name" value="ABC_transporter-like_ATP-bd"/>
</dbReference>
<dbReference type="GO" id="GO:0005524">
    <property type="term" value="F:ATP binding"/>
    <property type="evidence" value="ECO:0007669"/>
    <property type="project" value="UniProtKB-KW"/>
</dbReference>